<comment type="caution">
    <text evidence="2">The sequence shown here is derived from an EMBL/GenBank/DDBJ whole genome shotgun (WGS) entry which is preliminary data.</text>
</comment>
<evidence type="ECO:0000313" key="2">
    <source>
        <dbReference type="EMBL" id="HED09078.1"/>
    </source>
</evidence>
<proteinExistence type="predicted"/>
<reference evidence="2" key="1">
    <citation type="journal article" date="2020" name="mSystems">
        <title>Genome- and Community-Level Interaction Insights into Carbon Utilization and Element Cycling Functions of Hydrothermarchaeota in Hydrothermal Sediment.</title>
        <authorList>
            <person name="Zhou Z."/>
            <person name="Liu Y."/>
            <person name="Xu W."/>
            <person name="Pan J."/>
            <person name="Luo Z.H."/>
            <person name="Li M."/>
        </authorList>
    </citation>
    <scope>NUCLEOTIDE SEQUENCE [LARGE SCALE GENOMIC DNA]</scope>
    <source>
        <strain evidence="2">HyVt-456</strain>
    </source>
</reference>
<protein>
    <submittedName>
        <fullName evidence="2">Uncharacterized protein</fullName>
    </submittedName>
</protein>
<evidence type="ECO:0000256" key="1">
    <source>
        <dbReference type="SAM" id="Coils"/>
    </source>
</evidence>
<feature type="coiled-coil region" evidence="1">
    <location>
        <begin position="59"/>
        <end position="107"/>
    </location>
</feature>
<gene>
    <name evidence="2" type="ORF">ENJ10_00180</name>
</gene>
<dbReference type="AlphaFoldDB" id="A0A7V1LJI5"/>
<accession>A0A7V1LJI5</accession>
<keyword evidence="1" id="KW-0175">Coiled coil</keyword>
<sequence length="173" mass="19861">MKGLFVFFIGLMLSVGMFYEAVKYLKEEQQRAFEEIAAHDSTFTLERPLSEADSLRLMLEKYQQEIALRDQKMDSLNNITKNSELAAQRAKAMAEKLALEKQAAIDKEEQAKVMAKTFSKMKVNQIAPILKNLDDSTILLIYRHTGNRFKKNILLAINEKRAAALTKNFITQR</sequence>
<dbReference type="Proteomes" id="UP000886005">
    <property type="component" value="Unassembled WGS sequence"/>
</dbReference>
<name>A0A7V1LJI5_CALAY</name>
<dbReference type="EMBL" id="DRLD01000003">
    <property type="protein sequence ID" value="HED09078.1"/>
    <property type="molecule type" value="Genomic_DNA"/>
</dbReference>
<organism evidence="2">
    <name type="scientific">Caldithrix abyssi</name>
    <dbReference type="NCBI Taxonomy" id="187145"/>
    <lineage>
        <taxon>Bacteria</taxon>
        <taxon>Pseudomonadati</taxon>
        <taxon>Calditrichota</taxon>
        <taxon>Calditrichia</taxon>
        <taxon>Calditrichales</taxon>
        <taxon>Calditrichaceae</taxon>
        <taxon>Caldithrix</taxon>
    </lineage>
</organism>